<organism evidence="2 3">
    <name type="scientific">Liquorilactobacillus satsumensis DSM 16230 = JCM 12392</name>
    <dbReference type="NCBI Taxonomy" id="1423801"/>
    <lineage>
        <taxon>Bacteria</taxon>
        <taxon>Bacillati</taxon>
        <taxon>Bacillota</taxon>
        <taxon>Bacilli</taxon>
        <taxon>Lactobacillales</taxon>
        <taxon>Lactobacillaceae</taxon>
        <taxon>Liquorilactobacillus</taxon>
    </lineage>
</organism>
<dbReference type="AlphaFoldDB" id="A0A0R1UVM6"/>
<sequence length="178" mass="20159">MTTLFIRQARLQDVDSITALINSGKKLLAADGIPQWQGNYPASETITTDISNQSTYLLLAAGKISGTATLLQTAEPDYHKIYAGKWQTSPTNPTGKYATIHRITVAPQYRGQHLSDFFFSNLFSEAFRLGFRELRIDTHAENTRMQHIIEKAGFTYAGIVYLNDDPHDQRRVYQIFLE</sequence>
<dbReference type="PROSITE" id="PS51186">
    <property type="entry name" value="GNAT"/>
    <property type="match status" value="1"/>
</dbReference>
<dbReference type="PATRIC" id="fig|1423801.4.peg.1863"/>
<dbReference type="InterPro" id="IPR016181">
    <property type="entry name" value="Acyl_CoA_acyltransferase"/>
</dbReference>
<dbReference type="InterPro" id="IPR000182">
    <property type="entry name" value="GNAT_dom"/>
</dbReference>
<feature type="domain" description="N-acetyltransferase" evidence="1">
    <location>
        <begin position="4"/>
        <end position="178"/>
    </location>
</feature>
<dbReference type="GeneID" id="98309060"/>
<dbReference type="STRING" id="1423801.FD50_GL001822"/>
<dbReference type="OrthoDB" id="9796381at2"/>
<protein>
    <recommendedName>
        <fullName evidence="1">N-acetyltransferase domain-containing protein</fullName>
    </recommendedName>
</protein>
<evidence type="ECO:0000259" key="1">
    <source>
        <dbReference type="PROSITE" id="PS51186"/>
    </source>
</evidence>
<dbReference type="RefSeq" id="WP_056961647.1">
    <property type="nucleotide sequence ID" value="NZ_AZFQ01000053.1"/>
</dbReference>
<dbReference type="Gene3D" id="3.40.630.30">
    <property type="match status" value="1"/>
</dbReference>
<reference evidence="2 3" key="1">
    <citation type="journal article" date="2015" name="Genome Announc.">
        <title>Expanding the biotechnology potential of lactobacilli through comparative genomics of 213 strains and associated genera.</title>
        <authorList>
            <person name="Sun Z."/>
            <person name="Harris H.M."/>
            <person name="McCann A."/>
            <person name="Guo C."/>
            <person name="Argimon S."/>
            <person name="Zhang W."/>
            <person name="Yang X."/>
            <person name="Jeffery I.B."/>
            <person name="Cooney J.C."/>
            <person name="Kagawa T.F."/>
            <person name="Liu W."/>
            <person name="Song Y."/>
            <person name="Salvetti E."/>
            <person name="Wrobel A."/>
            <person name="Rasinkangas P."/>
            <person name="Parkhill J."/>
            <person name="Rea M.C."/>
            <person name="O'Sullivan O."/>
            <person name="Ritari J."/>
            <person name="Douillard F.P."/>
            <person name="Paul Ross R."/>
            <person name="Yang R."/>
            <person name="Briner A.E."/>
            <person name="Felis G.E."/>
            <person name="de Vos W.M."/>
            <person name="Barrangou R."/>
            <person name="Klaenhammer T.R."/>
            <person name="Caufield P.W."/>
            <person name="Cui Y."/>
            <person name="Zhang H."/>
            <person name="O'Toole P.W."/>
        </authorList>
    </citation>
    <scope>NUCLEOTIDE SEQUENCE [LARGE SCALE GENOMIC DNA]</scope>
    <source>
        <strain evidence="2 3">DSM 16230</strain>
    </source>
</reference>
<gene>
    <name evidence="2" type="ORF">FD50_GL001822</name>
</gene>
<dbReference type="SUPFAM" id="SSF55729">
    <property type="entry name" value="Acyl-CoA N-acyltransferases (Nat)"/>
    <property type="match status" value="1"/>
</dbReference>
<evidence type="ECO:0000313" key="3">
    <source>
        <dbReference type="Proteomes" id="UP000051166"/>
    </source>
</evidence>
<dbReference type="EMBL" id="AZFQ01000053">
    <property type="protein sequence ID" value="KRL97263.1"/>
    <property type="molecule type" value="Genomic_DNA"/>
</dbReference>
<dbReference type="CDD" id="cd04301">
    <property type="entry name" value="NAT_SF"/>
    <property type="match status" value="1"/>
</dbReference>
<dbReference type="Proteomes" id="UP000051166">
    <property type="component" value="Unassembled WGS sequence"/>
</dbReference>
<evidence type="ECO:0000313" key="2">
    <source>
        <dbReference type="EMBL" id="KRL97263.1"/>
    </source>
</evidence>
<dbReference type="GO" id="GO:0016747">
    <property type="term" value="F:acyltransferase activity, transferring groups other than amino-acyl groups"/>
    <property type="evidence" value="ECO:0007669"/>
    <property type="project" value="InterPro"/>
</dbReference>
<name>A0A0R1UVM6_9LACO</name>
<keyword evidence="3" id="KW-1185">Reference proteome</keyword>
<comment type="caution">
    <text evidence="2">The sequence shown here is derived from an EMBL/GenBank/DDBJ whole genome shotgun (WGS) entry which is preliminary data.</text>
</comment>
<proteinExistence type="predicted"/>
<dbReference type="Pfam" id="PF00583">
    <property type="entry name" value="Acetyltransf_1"/>
    <property type="match status" value="1"/>
</dbReference>
<accession>A0A0R1UVM6</accession>